<evidence type="ECO:0000256" key="3">
    <source>
        <dbReference type="ARBA" id="ARBA00022989"/>
    </source>
</evidence>
<gene>
    <name evidence="7" type="ORF">HAKA00212_LOCUS8471</name>
</gene>
<organism evidence="7">
    <name type="scientific">Heterosigma akashiwo</name>
    <name type="common">Chromophytic alga</name>
    <name type="synonym">Heterosigma carterae</name>
    <dbReference type="NCBI Taxonomy" id="2829"/>
    <lineage>
        <taxon>Eukaryota</taxon>
        <taxon>Sar</taxon>
        <taxon>Stramenopiles</taxon>
        <taxon>Ochrophyta</taxon>
        <taxon>Raphidophyceae</taxon>
        <taxon>Chattonellales</taxon>
        <taxon>Chattonellaceae</taxon>
        <taxon>Heterosigma</taxon>
    </lineage>
</organism>
<name>A0A7S4D5I6_HETAK</name>
<dbReference type="GO" id="GO:0016020">
    <property type="term" value="C:membrane"/>
    <property type="evidence" value="ECO:0007669"/>
    <property type="project" value="UniProtKB-SubCell"/>
</dbReference>
<sequence>MLQQWRAREAKLQLEWGMAGFQRHERDRVHFQGELTASHVHGRPVLYYPAHRRYRSVLRSNLLMGGLVLVVVGVVASLRLLKVILARFEGVYGAVGGYSANILNSVRIQLMNLVYTRVAIAFTEKENHQTDSQFENSLISKMILFQAVNSYSTFYYISFMKSHIEGCEFDSCMTDLCVSLGIIFTMEVAGNMATDIILPHYKAKWRRKQETEGTHGLELTPIEEECVLMPYNRRMHNLRDFAKLVIQYGYVTMFVTAFPAAPVMAWVANLIKIRMDGNKLLYLHQRVLPQGKEDIGIWKDVLAAFSRVAVVTNAALVSFTLNRYALAASSRESTTGDFDDQELTTWSPSRIWYFILFQYLVFSVLWLLEKLAPDVPEAISIQLERSEHILATVLFDHDPGDHGLRRRRSSILSSCSRNALDQGDDNNEKLK</sequence>
<feature type="transmembrane region" description="Helical" evidence="5">
    <location>
        <begin position="62"/>
        <end position="81"/>
    </location>
</feature>
<evidence type="ECO:0000259" key="6">
    <source>
        <dbReference type="Pfam" id="PF04547"/>
    </source>
</evidence>
<evidence type="ECO:0000256" key="1">
    <source>
        <dbReference type="ARBA" id="ARBA00004141"/>
    </source>
</evidence>
<dbReference type="InterPro" id="IPR007632">
    <property type="entry name" value="Anoctamin"/>
</dbReference>
<comment type="subcellular location">
    <subcellularLocation>
        <location evidence="1">Membrane</location>
        <topology evidence="1">Multi-pass membrane protein</topology>
    </subcellularLocation>
</comment>
<dbReference type="AlphaFoldDB" id="A0A7S4D5I6"/>
<dbReference type="PANTHER" id="PTHR12308">
    <property type="entry name" value="ANOCTAMIN"/>
    <property type="match status" value="1"/>
</dbReference>
<feature type="domain" description="Anoctamin transmembrane" evidence="6">
    <location>
        <begin position="2"/>
        <end position="385"/>
    </location>
</feature>
<dbReference type="EMBL" id="HBIU01018176">
    <property type="protein sequence ID" value="CAE0629785.1"/>
    <property type="molecule type" value="Transcribed_RNA"/>
</dbReference>
<evidence type="ECO:0000313" key="7">
    <source>
        <dbReference type="EMBL" id="CAE0629785.1"/>
    </source>
</evidence>
<evidence type="ECO:0000256" key="4">
    <source>
        <dbReference type="ARBA" id="ARBA00023136"/>
    </source>
</evidence>
<proteinExistence type="predicted"/>
<dbReference type="InterPro" id="IPR049452">
    <property type="entry name" value="Anoctamin_TM"/>
</dbReference>
<dbReference type="PANTHER" id="PTHR12308:SF73">
    <property type="entry name" value="ANOCTAMIN"/>
    <property type="match status" value="1"/>
</dbReference>
<keyword evidence="4 5" id="KW-0472">Membrane</keyword>
<dbReference type="Pfam" id="PF04547">
    <property type="entry name" value="Anoctamin"/>
    <property type="match status" value="1"/>
</dbReference>
<feature type="transmembrane region" description="Helical" evidence="5">
    <location>
        <begin position="248"/>
        <end position="271"/>
    </location>
</feature>
<evidence type="ECO:0000256" key="5">
    <source>
        <dbReference type="SAM" id="Phobius"/>
    </source>
</evidence>
<evidence type="ECO:0000256" key="2">
    <source>
        <dbReference type="ARBA" id="ARBA00022692"/>
    </source>
</evidence>
<protein>
    <recommendedName>
        <fullName evidence="6">Anoctamin transmembrane domain-containing protein</fullName>
    </recommendedName>
</protein>
<feature type="transmembrane region" description="Helical" evidence="5">
    <location>
        <begin position="351"/>
        <end position="368"/>
    </location>
</feature>
<reference evidence="7" key="1">
    <citation type="submission" date="2021-01" db="EMBL/GenBank/DDBJ databases">
        <authorList>
            <person name="Corre E."/>
            <person name="Pelletier E."/>
            <person name="Niang G."/>
            <person name="Scheremetjew M."/>
            <person name="Finn R."/>
            <person name="Kale V."/>
            <person name="Holt S."/>
            <person name="Cochrane G."/>
            <person name="Meng A."/>
            <person name="Brown T."/>
            <person name="Cohen L."/>
        </authorList>
    </citation>
    <scope>NUCLEOTIDE SEQUENCE</scope>
    <source>
        <strain evidence="7">CCMP3107</strain>
    </source>
</reference>
<accession>A0A7S4D5I6</accession>
<keyword evidence="2 5" id="KW-0812">Transmembrane</keyword>
<dbReference type="GO" id="GO:0005254">
    <property type="term" value="F:chloride channel activity"/>
    <property type="evidence" value="ECO:0007669"/>
    <property type="project" value="TreeGrafter"/>
</dbReference>
<keyword evidence="3 5" id="KW-1133">Transmembrane helix</keyword>